<dbReference type="InterPro" id="IPR032710">
    <property type="entry name" value="NTF2-like_dom_sf"/>
</dbReference>
<dbReference type="PANTHER" id="PTHR38436:SF1">
    <property type="entry name" value="ESTER CYCLASE"/>
    <property type="match status" value="1"/>
</dbReference>
<dbReference type="PANTHER" id="PTHR38436">
    <property type="entry name" value="POLYKETIDE CYCLASE SNOAL-LIKE DOMAIN"/>
    <property type="match status" value="1"/>
</dbReference>
<proteinExistence type="predicted"/>
<accession>A0ABW9KJ06</accession>
<reference evidence="1 2" key="1">
    <citation type="submission" date="2024-12" db="EMBL/GenBank/DDBJ databases">
        <authorList>
            <person name="Lee Y."/>
        </authorList>
    </citation>
    <scope>NUCLEOTIDE SEQUENCE [LARGE SCALE GENOMIC DNA]</scope>
    <source>
        <strain evidence="1 2">03SUJ4</strain>
    </source>
</reference>
<organism evidence="1 2">
    <name type="scientific">Terriglobus aquaticus</name>
    <dbReference type="NCBI Taxonomy" id="940139"/>
    <lineage>
        <taxon>Bacteria</taxon>
        <taxon>Pseudomonadati</taxon>
        <taxon>Acidobacteriota</taxon>
        <taxon>Terriglobia</taxon>
        <taxon>Terriglobales</taxon>
        <taxon>Acidobacteriaceae</taxon>
        <taxon>Terriglobus</taxon>
    </lineage>
</organism>
<dbReference type="EMBL" id="JBJYXY010000001">
    <property type="protein sequence ID" value="MFN2974935.1"/>
    <property type="molecule type" value="Genomic_DNA"/>
</dbReference>
<dbReference type="RefSeq" id="WP_263413519.1">
    <property type="nucleotide sequence ID" value="NZ_BAABBH010000001.1"/>
</dbReference>
<dbReference type="Pfam" id="PF07366">
    <property type="entry name" value="SnoaL"/>
    <property type="match status" value="1"/>
</dbReference>
<dbReference type="SUPFAM" id="SSF54427">
    <property type="entry name" value="NTF2-like"/>
    <property type="match status" value="1"/>
</dbReference>
<keyword evidence="2" id="KW-1185">Reference proteome</keyword>
<evidence type="ECO:0000313" key="1">
    <source>
        <dbReference type="EMBL" id="MFN2974935.1"/>
    </source>
</evidence>
<dbReference type="InterPro" id="IPR009959">
    <property type="entry name" value="Cyclase_SnoaL-like"/>
</dbReference>
<dbReference type="Gene3D" id="3.10.450.50">
    <property type="match status" value="1"/>
</dbReference>
<dbReference type="Proteomes" id="UP001634747">
    <property type="component" value="Unassembled WGS sequence"/>
</dbReference>
<comment type="caution">
    <text evidence="1">The sequence shown here is derived from an EMBL/GenBank/DDBJ whole genome shotgun (WGS) entry which is preliminary data.</text>
</comment>
<sequence>MAVEAVRFQPAYLHPMVEVQNMSKEANVATQKKMGEIINSHDFERLTEVFDPAVKDNDPADDQGPGPQGFVQWFTQFHSAFPDFKIAVEHMLADENNVGFAYTITGTQDGPFNGIPATGKKIKVRGMQISKFNSDAKIVERWGASHEVGILQQIGAMKPVAHLDEPPVVSTPASTGTI</sequence>
<protein>
    <submittedName>
        <fullName evidence="1">Ester cyclase</fullName>
    </submittedName>
</protein>
<evidence type="ECO:0000313" key="2">
    <source>
        <dbReference type="Proteomes" id="UP001634747"/>
    </source>
</evidence>
<gene>
    <name evidence="1" type="ORF">ACK2TP_04100</name>
</gene>
<name>A0ABW9KJ06_9BACT</name>